<accession>A0A6G1L8X1</accession>
<keyword evidence="3" id="KW-1185">Reference proteome</keyword>
<organism evidence="2 3">
    <name type="scientific">Teratosphaeria nubilosa</name>
    <dbReference type="NCBI Taxonomy" id="161662"/>
    <lineage>
        <taxon>Eukaryota</taxon>
        <taxon>Fungi</taxon>
        <taxon>Dikarya</taxon>
        <taxon>Ascomycota</taxon>
        <taxon>Pezizomycotina</taxon>
        <taxon>Dothideomycetes</taxon>
        <taxon>Dothideomycetidae</taxon>
        <taxon>Mycosphaerellales</taxon>
        <taxon>Teratosphaeriaceae</taxon>
        <taxon>Teratosphaeria</taxon>
    </lineage>
</organism>
<name>A0A6G1L8X1_9PEZI</name>
<dbReference type="EMBL" id="ML995834">
    <property type="protein sequence ID" value="KAF2769381.1"/>
    <property type="molecule type" value="Genomic_DNA"/>
</dbReference>
<feature type="domain" description="FHA" evidence="1">
    <location>
        <begin position="49"/>
        <end position="106"/>
    </location>
</feature>
<dbReference type="Proteomes" id="UP000799436">
    <property type="component" value="Unassembled WGS sequence"/>
</dbReference>
<protein>
    <recommendedName>
        <fullName evidence="1">FHA domain-containing protein</fullName>
    </recommendedName>
</protein>
<evidence type="ECO:0000259" key="1">
    <source>
        <dbReference type="Pfam" id="PF00498"/>
    </source>
</evidence>
<dbReference type="InterPro" id="IPR008984">
    <property type="entry name" value="SMAD_FHA_dom_sf"/>
</dbReference>
<dbReference type="OrthoDB" id="4096268at2759"/>
<dbReference type="SUPFAM" id="SSF49879">
    <property type="entry name" value="SMAD/FHA domain"/>
    <property type="match status" value="1"/>
</dbReference>
<dbReference type="AlphaFoldDB" id="A0A6G1L8X1"/>
<proteinExistence type="predicted"/>
<evidence type="ECO:0000313" key="2">
    <source>
        <dbReference type="EMBL" id="KAF2769381.1"/>
    </source>
</evidence>
<gene>
    <name evidence="2" type="ORF">EJ03DRAFT_95722</name>
</gene>
<dbReference type="InterPro" id="IPR000253">
    <property type="entry name" value="FHA_dom"/>
</dbReference>
<sequence>MPPLLMNLNPDMLSSIFAVPQQTTSILGQNQAVHFTFEQKNAAAFPAKRHLTIQPGETIIISRASKSKDSMYPMITNLLHGTSVNDKRLESHKPFALRSGDIIKMGGKVVSGNT</sequence>
<evidence type="ECO:0000313" key="3">
    <source>
        <dbReference type="Proteomes" id="UP000799436"/>
    </source>
</evidence>
<dbReference type="Gene3D" id="2.60.200.20">
    <property type="match status" value="1"/>
</dbReference>
<reference evidence="2" key="1">
    <citation type="journal article" date="2020" name="Stud. Mycol.">
        <title>101 Dothideomycetes genomes: a test case for predicting lifestyles and emergence of pathogens.</title>
        <authorList>
            <person name="Haridas S."/>
            <person name="Albert R."/>
            <person name="Binder M."/>
            <person name="Bloem J."/>
            <person name="Labutti K."/>
            <person name="Salamov A."/>
            <person name="Andreopoulos B."/>
            <person name="Baker S."/>
            <person name="Barry K."/>
            <person name="Bills G."/>
            <person name="Bluhm B."/>
            <person name="Cannon C."/>
            <person name="Castanera R."/>
            <person name="Culley D."/>
            <person name="Daum C."/>
            <person name="Ezra D."/>
            <person name="Gonzalez J."/>
            <person name="Henrissat B."/>
            <person name="Kuo A."/>
            <person name="Liang C."/>
            <person name="Lipzen A."/>
            <person name="Lutzoni F."/>
            <person name="Magnuson J."/>
            <person name="Mondo S."/>
            <person name="Nolan M."/>
            <person name="Ohm R."/>
            <person name="Pangilinan J."/>
            <person name="Park H.-J."/>
            <person name="Ramirez L."/>
            <person name="Alfaro M."/>
            <person name="Sun H."/>
            <person name="Tritt A."/>
            <person name="Yoshinaga Y."/>
            <person name="Zwiers L.-H."/>
            <person name="Turgeon B."/>
            <person name="Goodwin S."/>
            <person name="Spatafora J."/>
            <person name="Crous P."/>
            <person name="Grigoriev I."/>
        </authorList>
    </citation>
    <scope>NUCLEOTIDE SEQUENCE</scope>
    <source>
        <strain evidence="2">CBS 116005</strain>
    </source>
</reference>
<dbReference type="Pfam" id="PF00498">
    <property type="entry name" value="FHA"/>
    <property type="match status" value="1"/>
</dbReference>